<dbReference type="EMBL" id="JYNV01000061">
    <property type="protein sequence ID" value="KZM27476.1"/>
    <property type="molecule type" value="Genomic_DNA"/>
</dbReference>
<reference evidence="1 2" key="1">
    <citation type="journal article" date="2016" name="Sci. Rep.">
        <title>Draft genome sequencing and secretome analysis of fungal phytopathogen Ascochyta rabiei provides insight into the necrotrophic effector repertoire.</title>
        <authorList>
            <person name="Verma S."/>
            <person name="Gazara R.K."/>
            <person name="Nizam S."/>
            <person name="Parween S."/>
            <person name="Chattopadhyay D."/>
            <person name="Verma P.K."/>
        </authorList>
    </citation>
    <scope>NUCLEOTIDE SEQUENCE [LARGE SCALE GENOMIC DNA]</scope>
    <source>
        <strain evidence="1 2">ArDII</strain>
    </source>
</reference>
<gene>
    <name evidence="1" type="ORF">ST47_g1384</name>
</gene>
<dbReference type="AlphaFoldDB" id="A0A163L3K1"/>
<proteinExistence type="predicted"/>
<name>A0A163L3K1_DIDRA</name>
<dbReference type="Proteomes" id="UP000076837">
    <property type="component" value="Unassembled WGS sequence"/>
</dbReference>
<keyword evidence="2" id="KW-1185">Reference proteome</keyword>
<protein>
    <submittedName>
        <fullName evidence="1">Uncharacterized protein</fullName>
    </submittedName>
</protein>
<sequence length="477" mass="53859">MSGIPPHGLLALPNELLIQIATLLDIEAPSITKFAHEPSAELTKSESTPLKDLSRVSWRWRKIVVPILFEYARIALDPNPQWVPLDARLIESMQGQLSTLSNHEFMIYTKMRSKFKSSSASAFDQSFDDILINLCRVQDGDEFLRSAPSILWLPHLSKSFTDLVKLVSQYDLKQHVKSIVVHTDIEYGLRHVSTADAPLSRAVMEIWEHIFSCFEPTRIAVAAPPATLAGLLNTQMLSSDTWAFDMKMHYIELIQNSPPPLGHMSSKCRPWNTALIHRRPWSVLSYNEGSSITAYSTYEYHLKQSPKILYLILMQLAKEVEVCCNITSFRFTGIFPFAANVTSIIRALHRISTLRHVTFQLAPGPENNLLSQPDRMGRAQSGDFWLEWTESYKAVASYLGVFDFEDGAEFTSKDCTSKTLTKDVEEIVELLKHRGAGWRNKEDEVGVWVRDHALDDDFTAPSVDQLTALTGDTTISA</sequence>
<organism evidence="1 2">
    <name type="scientific">Didymella rabiei</name>
    <name type="common">Chickpea ascochyta blight fungus</name>
    <name type="synonym">Mycosphaerella rabiei</name>
    <dbReference type="NCBI Taxonomy" id="5454"/>
    <lineage>
        <taxon>Eukaryota</taxon>
        <taxon>Fungi</taxon>
        <taxon>Dikarya</taxon>
        <taxon>Ascomycota</taxon>
        <taxon>Pezizomycotina</taxon>
        <taxon>Dothideomycetes</taxon>
        <taxon>Pleosporomycetidae</taxon>
        <taxon>Pleosporales</taxon>
        <taxon>Pleosporineae</taxon>
        <taxon>Didymellaceae</taxon>
        <taxon>Ascochyta</taxon>
    </lineage>
</organism>
<dbReference type="OrthoDB" id="5296720at2759"/>
<dbReference type="STRING" id="5454.A0A163L3K1"/>
<comment type="caution">
    <text evidence="1">The sequence shown here is derived from an EMBL/GenBank/DDBJ whole genome shotgun (WGS) entry which is preliminary data.</text>
</comment>
<evidence type="ECO:0000313" key="2">
    <source>
        <dbReference type="Proteomes" id="UP000076837"/>
    </source>
</evidence>
<accession>A0A163L3K1</accession>
<evidence type="ECO:0000313" key="1">
    <source>
        <dbReference type="EMBL" id="KZM27476.1"/>
    </source>
</evidence>